<evidence type="ECO:0000256" key="1">
    <source>
        <dbReference type="SAM" id="Coils"/>
    </source>
</evidence>
<gene>
    <name evidence="3" type="ORF">HYPSUDRAFT_200219</name>
</gene>
<dbReference type="Proteomes" id="UP000054270">
    <property type="component" value="Unassembled WGS sequence"/>
</dbReference>
<dbReference type="OrthoDB" id="6108017at2759"/>
<accession>A0A0D2LCH8</accession>
<dbReference type="EMBL" id="KN817534">
    <property type="protein sequence ID" value="KJA24977.1"/>
    <property type="molecule type" value="Genomic_DNA"/>
</dbReference>
<organism evidence="3 4">
    <name type="scientific">Hypholoma sublateritium (strain FD-334 SS-4)</name>
    <dbReference type="NCBI Taxonomy" id="945553"/>
    <lineage>
        <taxon>Eukaryota</taxon>
        <taxon>Fungi</taxon>
        <taxon>Dikarya</taxon>
        <taxon>Basidiomycota</taxon>
        <taxon>Agaricomycotina</taxon>
        <taxon>Agaricomycetes</taxon>
        <taxon>Agaricomycetidae</taxon>
        <taxon>Agaricales</taxon>
        <taxon>Agaricineae</taxon>
        <taxon>Strophariaceae</taxon>
        <taxon>Hypholoma</taxon>
    </lineage>
</organism>
<feature type="coiled-coil region" evidence="1">
    <location>
        <begin position="83"/>
        <end position="110"/>
    </location>
</feature>
<evidence type="ECO:0000313" key="4">
    <source>
        <dbReference type="Proteomes" id="UP000054270"/>
    </source>
</evidence>
<reference evidence="4" key="1">
    <citation type="submission" date="2014-04" db="EMBL/GenBank/DDBJ databases">
        <title>Evolutionary Origins and Diversification of the Mycorrhizal Mutualists.</title>
        <authorList>
            <consortium name="DOE Joint Genome Institute"/>
            <consortium name="Mycorrhizal Genomics Consortium"/>
            <person name="Kohler A."/>
            <person name="Kuo A."/>
            <person name="Nagy L.G."/>
            <person name="Floudas D."/>
            <person name="Copeland A."/>
            <person name="Barry K.W."/>
            <person name="Cichocki N."/>
            <person name="Veneault-Fourrey C."/>
            <person name="LaButti K."/>
            <person name="Lindquist E.A."/>
            <person name="Lipzen A."/>
            <person name="Lundell T."/>
            <person name="Morin E."/>
            <person name="Murat C."/>
            <person name="Riley R."/>
            <person name="Ohm R."/>
            <person name="Sun H."/>
            <person name="Tunlid A."/>
            <person name="Henrissat B."/>
            <person name="Grigoriev I.V."/>
            <person name="Hibbett D.S."/>
            <person name="Martin F."/>
        </authorList>
    </citation>
    <scope>NUCLEOTIDE SEQUENCE [LARGE SCALE GENOMIC DNA]</scope>
    <source>
        <strain evidence="4">FD-334 SS-4</strain>
    </source>
</reference>
<feature type="region of interest" description="Disordered" evidence="2">
    <location>
        <begin position="316"/>
        <end position="340"/>
    </location>
</feature>
<evidence type="ECO:0000256" key="2">
    <source>
        <dbReference type="SAM" id="MobiDB-lite"/>
    </source>
</evidence>
<dbReference type="STRING" id="945553.A0A0D2LCH8"/>
<keyword evidence="4" id="KW-1185">Reference proteome</keyword>
<protein>
    <submittedName>
        <fullName evidence="3">Uncharacterized protein</fullName>
    </submittedName>
</protein>
<proteinExistence type="predicted"/>
<sequence length="462" mass="52129">MSPVRSLLPIQEYRLEARPLQIPAHLIHRNPLLSLSEKETVNDPRDVVLRGMFPNYDDLILTRKIEDELEAGRVLAIDKDALLDRTTQRESEIEEEIVALQADVATLDSQLSRAMRLQKESEVNMKAFARLSTRQPNILCIWNRARNRGLHAKRSSPLNSQRRMEEIETLHADIYDIQKASEELQSLALQRKEDLVRTKERMDVAVTELQGKVEIEVKQREIARNTYEHSENELAELGRTATEYSAMIQRRKNKSSLFPRTHETNNELNSNVEDDDIEQLSAKIVSTTLTDQMSGRSASTPGGRLWGHYFTDTESPLPSSPFGSHDPKQPVSRNVSPPHLQAAPCRSQEEELLRCLSILKTDVSHFVNEVELGVGQAHRPSSKGPPAPFPLQALVEKSGSLQVRLDAITFKSPPVKQCKEATAGKLAQAVSFLEAFQDSWHARLSKNQKEKTSLKGVPFDTS</sequence>
<keyword evidence="1" id="KW-0175">Coiled coil</keyword>
<dbReference type="AlphaFoldDB" id="A0A0D2LCH8"/>
<name>A0A0D2LCH8_HYPSF</name>
<evidence type="ECO:0000313" key="3">
    <source>
        <dbReference type="EMBL" id="KJA24977.1"/>
    </source>
</evidence>